<evidence type="ECO:0000313" key="2">
    <source>
        <dbReference type="EMBL" id="TNN79346.1"/>
    </source>
</evidence>
<evidence type="ECO:0000313" key="3">
    <source>
        <dbReference type="Proteomes" id="UP000314294"/>
    </source>
</evidence>
<reference evidence="2 3" key="1">
    <citation type="submission" date="2019-03" db="EMBL/GenBank/DDBJ databases">
        <title>First draft genome of Liparis tanakae, snailfish: a comprehensive survey of snailfish specific genes.</title>
        <authorList>
            <person name="Kim W."/>
            <person name="Song I."/>
            <person name="Jeong J.-H."/>
            <person name="Kim D."/>
            <person name="Kim S."/>
            <person name="Ryu S."/>
            <person name="Song J.Y."/>
            <person name="Lee S.K."/>
        </authorList>
    </citation>
    <scope>NUCLEOTIDE SEQUENCE [LARGE SCALE GENOMIC DNA]</scope>
    <source>
        <tissue evidence="2">Muscle</tissue>
    </source>
</reference>
<evidence type="ECO:0000256" key="1">
    <source>
        <dbReference type="SAM" id="MobiDB-lite"/>
    </source>
</evidence>
<name>A0A4Z2INA2_9TELE</name>
<keyword evidence="3" id="KW-1185">Reference proteome</keyword>
<sequence>MQTVNSSKSSQMPGNFDITLPPLGLGDRELSLPPVAALQPLLVTVPLPLRIVIRGFSILRYGRRQDAAVHLHARPQRPRINCRSPPHTCGEVTAVKQMAKKSGASPQFNTSKRIHKNVPLPLGTFNTSYEDRSSSLNPENRTPLPDLHKEDHRHAIRDDVDINDN</sequence>
<organism evidence="2 3">
    <name type="scientific">Liparis tanakae</name>
    <name type="common">Tanaka's snailfish</name>
    <dbReference type="NCBI Taxonomy" id="230148"/>
    <lineage>
        <taxon>Eukaryota</taxon>
        <taxon>Metazoa</taxon>
        <taxon>Chordata</taxon>
        <taxon>Craniata</taxon>
        <taxon>Vertebrata</taxon>
        <taxon>Euteleostomi</taxon>
        <taxon>Actinopterygii</taxon>
        <taxon>Neopterygii</taxon>
        <taxon>Teleostei</taxon>
        <taxon>Neoteleostei</taxon>
        <taxon>Acanthomorphata</taxon>
        <taxon>Eupercaria</taxon>
        <taxon>Perciformes</taxon>
        <taxon>Cottioidei</taxon>
        <taxon>Cottales</taxon>
        <taxon>Liparidae</taxon>
        <taxon>Liparis</taxon>
    </lineage>
</organism>
<feature type="compositionally biased region" description="Polar residues" evidence="1">
    <location>
        <begin position="124"/>
        <end position="140"/>
    </location>
</feature>
<comment type="caution">
    <text evidence="2">The sequence shown here is derived from an EMBL/GenBank/DDBJ whole genome shotgun (WGS) entry which is preliminary data.</text>
</comment>
<dbReference type="EMBL" id="SRLO01000065">
    <property type="protein sequence ID" value="TNN79346.1"/>
    <property type="molecule type" value="Genomic_DNA"/>
</dbReference>
<protein>
    <submittedName>
        <fullName evidence="2">Uncharacterized protein</fullName>
    </submittedName>
</protein>
<gene>
    <name evidence="2" type="ORF">EYF80_010370</name>
</gene>
<feature type="region of interest" description="Disordered" evidence="1">
    <location>
        <begin position="119"/>
        <end position="152"/>
    </location>
</feature>
<proteinExistence type="predicted"/>
<dbReference type="Proteomes" id="UP000314294">
    <property type="component" value="Unassembled WGS sequence"/>
</dbReference>
<dbReference type="AlphaFoldDB" id="A0A4Z2INA2"/>
<accession>A0A4Z2INA2</accession>